<keyword evidence="2" id="KW-1185">Reference proteome</keyword>
<proteinExistence type="predicted"/>
<sequence length="99" mass="11576">MATAAVKEDLDVRKYCESIYRELSDMKKKAFGIICNVETSTTEEEARRAEYFGLFDLVDYIERRLESLTKECPSEWMSAKQEIESSKTKIADALEWWYG</sequence>
<dbReference type="Proteomes" id="UP000245125">
    <property type="component" value="Unassembled WGS sequence"/>
</dbReference>
<organism evidence="1 2">
    <name type="scientific">Candidatus Sulfobium mesophilum</name>
    <dbReference type="NCBI Taxonomy" id="2016548"/>
    <lineage>
        <taxon>Bacteria</taxon>
        <taxon>Pseudomonadati</taxon>
        <taxon>Nitrospirota</taxon>
        <taxon>Nitrospiria</taxon>
        <taxon>Nitrospirales</taxon>
        <taxon>Nitrospiraceae</taxon>
        <taxon>Candidatus Sulfobium</taxon>
    </lineage>
</organism>
<accession>A0A2U3QHH4</accession>
<protein>
    <submittedName>
        <fullName evidence="1">Uncharacterized protein</fullName>
    </submittedName>
</protein>
<gene>
    <name evidence="1" type="ORF">NBG4_340006</name>
</gene>
<dbReference type="AlphaFoldDB" id="A0A2U3QHH4"/>
<evidence type="ECO:0000313" key="1">
    <source>
        <dbReference type="EMBL" id="SPQ00815.1"/>
    </source>
</evidence>
<reference evidence="2" key="1">
    <citation type="submission" date="2018-03" db="EMBL/GenBank/DDBJ databases">
        <authorList>
            <person name="Zecchin S."/>
        </authorList>
    </citation>
    <scope>NUCLEOTIDE SEQUENCE [LARGE SCALE GENOMIC DNA]</scope>
</reference>
<dbReference type="OrthoDB" id="5420775at2"/>
<evidence type="ECO:0000313" key="2">
    <source>
        <dbReference type="Proteomes" id="UP000245125"/>
    </source>
</evidence>
<dbReference type="EMBL" id="OUUY01000080">
    <property type="protein sequence ID" value="SPQ00815.1"/>
    <property type="molecule type" value="Genomic_DNA"/>
</dbReference>
<name>A0A2U3QHH4_9BACT</name>